<dbReference type="PANTHER" id="PTHR33608:SF6">
    <property type="entry name" value="BLL2464 PROTEIN"/>
    <property type="match status" value="1"/>
</dbReference>
<protein>
    <recommendedName>
        <fullName evidence="1">DUF58 domain-containing protein</fullName>
    </recommendedName>
</protein>
<organism evidence="2 3">
    <name type="scientific">Tessaracoccus bendigoensis DSM 12906</name>
    <dbReference type="NCBI Taxonomy" id="1123357"/>
    <lineage>
        <taxon>Bacteria</taxon>
        <taxon>Bacillati</taxon>
        <taxon>Actinomycetota</taxon>
        <taxon>Actinomycetes</taxon>
        <taxon>Propionibacteriales</taxon>
        <taxon>Propionibacteriaceae</taxon>
        <taxon>Tessaracoccus</taxon>
    </lineage>
</organism>
<dbReference type="STRING" id="1123357.SAMN02745244_01440"/>
<proteinExistence type="predicted"/>
<dbReference type="InterPro" id="IPR002881">
    <property type="entry name" value="DUF58"/>
</dbReference>
<evidence type="ECO:0000259" key="1">
    <source>
        <dbReference type="Pfam" id="PF01882"/>
    </source>
</evidence>
<dbReference type="Proteomes" id="UP000184512">
    <property type="component" value="Unassembled WGS sequence"/>
</dbReference>
<accession>A0A1M6FGC7</accession>
<keyword evidence="3" id="KW-1185">Reference proteome</keyword>
<evidence type="ECO:0000313" key="2">
    <source>
        <dbReference type="EMBL" id="SHI96683.1"/>
    </source>
</evidence>
<dbReference type="AlphaFoldDB" id="A0A1M6FGC7"/>
<dbReference type="EMBL" id="FQZG01000021">
    <property type="protein sequence ID" value="SHI96683.1"/>
    <property type="molecule type" value="Genomic_DNA"/>
</dbReference>
<dbReference type="PANTHER" id="PTHR33608">
    <property type="entry name" value="BLL2464 PROTEIN"/>
    <property type="match status" value="1"/>
</dbReference>
<dbReference type="Pfam" id="PF01882">
    <property type="entry name" value="DUF58"/>
    <property type="match status" value="1"/>
</dbReference>
<feature type="domain" description="DUF58" evidence="1">
    <location>
        <begin position="41"/>
        <end position="212"/>
    </location>
</feature>
<sequence>MTARVRRIRQAVALAVRHKVAGRLDGVHASLHVGRSLDFFDLREYVQGDDVADIDWRASARSTTMLVKRQVAERHLVLLLVVATGLDLAGLAPGGARKLDVALDAAATLGVLASSFGDYTGTLWWQDGAVASGRPTTRLVELERQLGLIEGVVSPAAGPTDLDRLLATAATALRRRGLVAVIADDVDIDPQSVARIRRLAAQHQVIWITVPDIDPTVEGLEGPLLDLATGSHLPGWLDDAELHAQLAAETRSRSEARAEALNRLGVIHTELNDPGSVTADVLSVARRLRHAG</sequence>
<reference evidence="2 3" key="1">
    <citation type="submission" date="2016-11" db="EMBL/GenBank/DDBJ databases">
        <authorList>
            <person name="Jaros S."/>
            <person name="Januszkiewicz K."/>
            <person name="Wedrychowicz H."/>
        </authorList>
    </citation>
    <scope>NUCLEOTIDE SEQUENCE [LARGE SCALE GENOMIC DNA]</scope>
    <source>
        <strain evidence="2 3">DSM 12906</strain>
    </source>
</reference>
<name>A0A1M6FGC7_9ACTN</name>
<dbReference type="RefSeq" id="WP_073186861.1">
    <property type="nucleotide sequence ID" value="NZ_FQZG01000021.1"/>
</dbReference>
<evidence type="ECO:0000313" key="3">
    <source>
        <dbReference type="Proteomes" id="UP000184512"/>
    </source>
</evidence>
<dbReference type="OrthoDB" id="9776116at2"/>
<gene>
    <name evidence="2" type="ORF">SAMN02745244_01440</name>
</gene>